<proteinExistence type="inferred from homology"/>
<dbReference type="NCBIfam" id="TIGR00247">
    <property type="entry name" value="endolytic transglycosylase MltG"/>
    <property type="match status" value="1"/>
</dbReference>
<gene>
    <name evidence="7" type="primary">mltG</name>
    <name evidence="9" type="ORF">LX83_003528</name>
</gene>
<evidence type="ECO:0000313" key="10">
    <source>
        <dbReference type="Proteomes" id="UP001206128"/>
    </source>
</evidence>
<dbReference type="GO" id="GO:0005886">
    <property type="term" value="C:plasma membrane"/>
    <property type="evidence" value="ECO:0007669"/>
    <property type="project" value="UniProtKB-SubCell"/>
</dbReference>
<keyword evidence="10" id="KW-1185">Reference proteome</keyword>
<dbReference type="GO" id="GO:0009252">
    <property type="term" value="P:peptidoglycan biosynthetic process"/>
    <property type="evidence" value="ECO:0007669"/>
    <property type="project" value="UniProtKB-UniRule"/>
</dbReference>
<name>A0AAE3GEH1_9PSEU</name>
<dbReference type="RefSeq" id="WP_253772723.1">
    <property type="nucleotide sequence ID" value="NZ_JAMTCK010000007.1"/>
</dbReference>
<comment type="subcellular location">
    <subcellularLocation>
        <location evidence="7">Cell membrane</location>
        <topology evidence="7">Single-pass membrane protein</topology>
    </subcellularLocation>
</comment>
<keyword evidence="3 7" id="KW-1133">Transmembrane helix</keyword>
<protein>
    <recommendedName>
        <fullName evidence="7">Endolytic murein transglycosylase</fullName>
        <ecNumber evidence="7">4.2.2.29</ecNumber>
    </recommendedName>
    <alternativeName>
        <fullName evidence="7">Peptidoglycan lytic transglycosylase</fullName>
    </alternativeName>
    <alternativeName>
        <fullName evidence="7">Peptidoglycan polymerization terminase</fullName>
    </alternativeName>
</protein>
<evidence type="ECO:0000256" key="7">
    <source>
        <dbReference type="HAMAP-Rule" id="MF_02065"/>
    </source>
</evidence>
<feature type="region of interest" description="Disordered" evidence="8">
    <location>
        <begin position="338"/>
        <end position="358"/>
    </location>
</feature>
<dbReference type="PANTHER" id="PTHR30518">
    <property type="entry name" value="ENDOLYTIC MUREIN TRANSGLYCOSYLASE"/>
    <property type="match status" value="1"/>
</dbReference>
<dbReference type="EMBL" id="JAMTCK010000007">
    <property type="protein sequence ID" value="MCP2166660.1"/>
    <property type="molecule type" value="Genomic_DNA"/>
</dbReference>
<evidence type="ECO:0000256" key="3">
    <source>
        <dbReference type="ARBA" id="ARBA00022989"/>
    </source>
</evidence>
<dbReference type="Gene3D" id="3.30.1490.480">
    <property type="entry name" value="Endolytic murein transglycosylase"/>
    <property type="match status" value="1"/>
</dbReference>
<dbReference type="GO" id="GO:0071555">
    <property type="term" value="P:cell wall organization"/>
    <property type="evidence" value="ECO:0007669"/>
    <property type="project" value="UniProtKB-KW"/>
</dbReference>
<dbReference type="Proteomes" id="UP001206128">
    <property type="component" value="Unassembled WGS sequence"/>
</dbReference>
<sequence length="415" mass="44458">MNDDLGLFADNNADSDAESDDAGRGRDTADANRGARGLFTRWRRNRPVLLAVGLVVLLVVGGGAWYGAQQLLGIGDYADYPGNGDSEVVVQVKDGDSVGQIASRLKEKDVVASARAFVVASDADKRVLAIQPGYYIMKTKMSGASAVTRIVKPEVKVGTLEIKGGYQLHDITQPDGTVKEGVLSLLAKATCAELNGKSTCIPVEQIRQAAETADLDALGVPDWAKTDVANAEPKNRLEGLIVRGVYSVEPGASAENVIKSVITASVAKLQAAGLPKGADATGFRPYEVLIVASLAEKEGIEKDFGKVARVVYNRLAKPMSLGLDSTINYELERPTLLTNDQDRERSGPYNTYDLQGLPPTPIGSPSDQAVKAAIQPEDGTWLFFVKCDKDGTSCFADTYDQHNENRHLAEQRGAY</sequence>
<feature type="transmembrane region" description="Helical" evidence="7">
    <location>
        <begin position="48"/>
        <end position="68"/>
    </location>
</feature>
<dbReference type="HAMAP" id="MF_02065">
    <property type="entry name" value="MltG"/>
    <property type="match status" value="1"/>
</dbReference>
<comment type="caution">
    <text evidence="9">The sequence shown here is derived from an EMBL/GenBank/DDBJ whole genome shotgun (WGS) entry which is preliminary data.</text>
</comment>
<reference evidence="9" key="1">
    <citation type="submission" date="2022-06" db="EMBL/GenBank/DDBJ databases">
        <title>Genomic Encyclopedia of Archaeal and Bacterial Type Strains, Phase II (KMG-II): from individual species to whole genera.</title>
        <authorList>
            <person name="Goeker M."/>
        </authorList>
    </citation>
    <scope>NUCLEOTIDE SEQUENCE</scope>
    <source>
        <strain evidence="9">DSM 43935</strain>
    </source>
</reference>
<dbReference type="InterPro" id="IPR003770">
    <property type="entry name" value="MLTG-like"/>
</dbReference>
<comment type="similarity">
    <text evidence="7">Belongs to the transglycosylase MltG family.</text>
</comment>
<evidence type="ECO:0000313" key="9">
    <source>
        <dbReference type="EMBL" id="MCP2166660.1"/>
    </source>
</evidence>
<evidence type="ECO:0000256" key="2">
    <source>
        <dbReference type="ARBA" id="ARBA00022692"/>
    </source>
</evidence>
<comment type="catalytic activity">
    <reaction evidence="7">
        <text>a peptidoglycan chain = a peptidoglycan chain with N-acetyl-1,6-anhydromuramyl-[peptide] at the reducing end + a peptidoglycan chain with N-acetylglucosamine at the non-reducing end.</text>
        <dbReference type="EC" id="4.2.2.29"/>
    </reaction>
</comment>
<dbReference type="PANTHER" id="PTHR30518:SF2">
    <property type="entry name" value="ENDOLYTIC MUREIN TRANSGLYCOSYLASE"/>
    <property type="match status" value="1"/>
</dbReference>
<dbReference type="GO" id="GO:0008932">
    <property type="term" value="F:lytic endotransglycosylase activity"/>
    <property type="evidence" value="ECO:0007669"/>
    <property type="project" value="UniProtKB-UniRule"/>
</dbReference>
<evidence type="ECO:0000256" key="1">
    <source>
        <dbReference type="ARBA" id="ARBA00022475"/>
    </source>
</evidence>
<feature type="site" description="Important for catalytic activity" evidence="7">
    <location>
        <position position="298"/>
    </location>
</feature>
<comment type="function">
    <text evidence="7">Functions as a peptidoglycan terminase that cleaves nascent peptidoglycan strands endolytically to terminate their elongation.</text>
</comment>
<feature type="region of interest" description="Disordered" evidence="8">
    <location>
        <begin position="9"/>
        <end position="30"/>
    </location>
</feature>
<dbReference type="AlphaFoldDB" id="A0AAE3GEH1"/>
<keyword evidence="1 7" id="KW-1003">Cell membrane</keyword>
<keyword evidence="5 7" id="KW-0456">Lyase</keyword>
<evidence type="ECO:0000256" key="4">
    <source>
        <dbReference type="ARBA" id="ARBA00023136"/>
    </source>
</evidence>
<evidence type="ECO:0000256" key="8">
    <source>
        <dbReference type="SAM" id="MobiDB-lite"/>
    </source>
</evidence>
<accession>A0AAE3GEH1</accession>
<keyword evidence="2 7" id="KW-0812">Transmembrane</keyword>
<keyword evidence="6 7" id="KW-0961">Cell wall biogenesis/degradation</keyword>
<dbReference type="Pfam" id="PF02618">
    <property type="entry name" value="YceG"/>
    <property type="match status" value="1"/>
</dbReference>
<keyword evidence="4 7" id="KW-0472">Membrane</keyword>
<evidence type="ECO:0000256" key="5">
    <source>
        <dbReference type="ARBA" id="ARBA00023239"/>
    </source>
</evidence>
<dbReference type="EC" id="4.2.2.29" evidence="7"/>
<organism evidence="9 10">
    <name type="scientific">Goodfellowiella coeruleoviolacea</name>
    <dbReference type="NCBI Taxonomy" id="334858"/>
    <lineage>
        <taxon>Bacteria</taxon>
        <taxon>Bacillati</taxon>
        <taxon>Actinomycetota</taxon>
        <taxon>Actinomycetes</taxon>
        <taxon>Pseudonocardiales</taxon>
        <taxon>Pseudonocardiaceae</taxon>
        <taxon>Goodfellowiella</taxon>
    </lineage>
</organism>
<evidence type="ECO:0000256" key="6">
    <source>
        <dbReference type="ARBA" id="ARBA00023316"/>
    </source>
</evidence>
<feature type="compositionally biased region" description="Basic and acidic residues" evidence="8">
    <location>
        <begin position="21"/>
        <end position="30"/>
    </location>
</feature>